<feature type="coiled-coil region" evidence="1">
    <location>
        <begin position="165"/>
        <end position="199"/>
    </location>
</feature>
<sequence length="504" mass="57043">MSSRNEPYIQFIDLNRRKIVKQIEVHQSGGYGIAATNDSIVVGTKTEIQVLDRNGNFKRTVRLKHGQGPIGYISVGLNGNIYYSNIDEVYCITSDGYSFFSYSSPGLRGPRKIHDAKNVYISGLYSQNIHQITSTGRFVDILLEDNISEPFGLCFSKDFSTVYIANRNEKLINNRKENCSRLEEKEKNILKEIATIKQNASSRFESSKDTLLKQVSELKGKYEAGIKRQEKDLGDLVTATKSVQEELAFVRDYGSDQQAFVSIHSSKPVLDEMEYKIEQLIESFEDASLVKIYFCDEYDIYQSSIKSPYEPWDVAAIPETNMAVISGRKNPYIQFLDIERRMVTKKVKLDQTGSGGIGVTKDNIYITIKHKIQVLDLNGKLKRTISLNQEQNINWYISVCPNGNICYSNENAVHCITTDGCPMFSYASSDIRYARNTITDDVGNIYVLDYYSRNIHKISSTGTLVDKIFNDRLSGPLVFCFSKDLSKLYIANGFGTKISVFTTS</sequence>
<keyword evidence="3" id="KW-1185">Reference proteome</keyword>
<reference evidence="2" key="1">
    <citation type="submission" date="2021-03" db="EMBL/GenBank/DDBJ databases">
        <authorList>
            <person name="Bekaert M."/>
        </authorList>
    </citation>
    <scope>NUCLEOTIDE SEQUENCE</scope>
</reference>
<protein>
    <submittedName>
        <fullName evidence="2">Uncharacterized protein</fullName>
    </submittedName>
</protein>
<dbReference type="GO" id="GO:0008270">
    <property type="term" value="F:zinc ion binding"/>
    <property type="evidence" value="ECO:0007669"/>
    <property type="project" value="UniProtKB-KW"/>
</dbReference>
<dbReference type="Proteomes" id="UP000683360">
    <property type="component" value="Unassembled WGS sequence"/>
</dbReference>
<dbReference type="GO" id="GO:0043161">
    <property type="term" value="P:proteasome-mediated ubiquitin-dependent protein catabolic process"/>
    <property type="evidence" value="ECO:0007669"/>
    <property type="project" value="TreeGrafter"/>
</dbReference>
<evidence type="ECO:0000313" key="2">
    <source>
        <dbReference type="EMBL" id="CAG2192519.1"/>
    </source>
</evidence>
<accession>A0A8S3QCT2</accession>
<dbReference type="GO" id="GO:0061630">
    <property type="term" value="F:ubiquitin protein ligase activity"/>
    <property type="evidence" value="ECO:0007669"/>
    <property type="project" value="TreeGrafter"/>
</dbReference>
<dbReference type="GO" id="GO:0000209">
    <property type="term" value="P:protein polyubiquitination"/>
    <property type="evidence" value="ECO:0007669"/>
    <property type="project" value="TreeGrafter"/>
</dbReference>
<dbReference type="AlphaFoldDB" id="A0A8S3QCT2"/>
<dbReference type="EMBL" id="CAJPWZ010000404">
    <property type="protein sequence ID" value="CAG2192519.1"/>
    <property type="molecule type" value="Genomic_DNA"/>
</dbReference>
<dbReference type="SUPFAM" id="SSF63825">
    <property type="entry name" value="YWTD domain"/>
    <property type="match status" value="2"/>
</dbReference>
<evidence type="ECO:0000313" key="3">
    <source>
        <dbReference type="Proteomes" id="UP000683360"/>
    </source>
</evidence>
<proteinExistence type="predicted"/>
<gene>
    <name evidence="2" type="ORF">MEDL_7680</name>
</gene>
<evidence type="ECO:0000256" key="1">
    <source>
        <dbReference type="SAM" id="Coils"/>
    </source>
</evidence>
<dbReference type="InterPro" id="IPR011042">
    <property type="entry name" value="6-blade_b-propeller_TolB-like"/>
</dbReference>
<dbReference type="InterPro" id="IPR050952">
    <property type="entry name" value="TRIM-NHL_E3_ligases"/>
</dbReference>
<dbReference type="Gene3D" id="2.120.10.30">
    <property type="entry name" value="TolB, C-terminal domain"/>
    <property type="match status" value="2"/>
</dbReference>
<organism evidence="2 3">
    <name type="scientific">Mytilus edulis</name>
    <name type="common">Blue mussel</name>
    <dbReference type="NCBI Taxonomy" id="6550"/>
    <lineage>
        <taxon>Eukaryota</taxon>
        <taxon>Metazoa</taxon>
        <taxon>Spiralia</taxon>
        <taxon>Lophotrochozoa</taxon>
        <taxon>Mollusca</taxon>
        <taxon>Bivalvia</taxon>
        <taxon>Autobranchia</taxon>
        <taxon>Pteriomorphia</taxon>
        <taxon>Mytilida</taxon>
        <taxon>Mytiloidea</taxon>
        <taxon>Mytilidae</taxon>
        <taxon>Mytilinae</taxon>
        <taxon>Mytilus</taxon>
    </lineage>
</organism>
<dbReference type="PANTHER" id="PTHR24104:SF25">
    <property type="entry name" value="PROTEIN LIN-41"/>
    <property type="match status" value="1"/>
</dbReference>
<dbReference type="PANTHER" id="PTHR24104">
    <property type="entry name" value="E3 UBIQUITIN-PROTEIN LIGASE NHLRC1-RELATED"/>
    <property type="match status" value="1"/>
</dbReference>
<name>A0A8S3QCT2_MYTED</name>
<comment type="caution">
    <text evidence="2">The sequence shown here is derived from an EMBL/GenBank/DDBJ whole genome shotgun (WGS) entry which is preliminary data.</text>
</comment>
<keyword evidence="1" id="KW-0175">Coiled coil</keyword>